<feature type="compositionally biased region" description="Low complexity" evidence="1">
    <location>
        <begin position="86"/>
        <end position="98"/>
    </location>
</feature>
<feature type="compositionally biased region" description="Basic and acidic residues" evidence="1">
    <location>
        <begin position="105"/>
        <end position="125"/>
    </location>
</feature>
<protein>
    <submittedName>
        <fullName evidence="2">35565_t:CDS:1</fullName>
    </submittedName>
</protein>
<organism evidence="2 3">
    <name type="scientific">Gigaspora margarita</name>
    <dbReference type="NCBI Taxonomy" id="4874"/>
    <lineage>
        <taxon>Eukaryota</taxon>
        <taxon>Fungi</taxon>
        <taxon>Fungi incertae sedis</taxon>
        <taxon>Mucoromycota</taxon>
        <taxon>Glomeromycotina</taxon>
        <taxon>Glomeromycetes</taxon>
        <taxon>Diversisporales</taxon>
        <taxon>Gigasporaceae</taxon>
        <taxon>Gigaspora</taxon>
    </lineage>
</organism>
<evidence type="ECO:0000256" key="1">
    <source>
        <dbReference type="SAM" id="MobiDB-lite"/>
    </source>
</evidence>
<reference evidence="2 3" key="1">
    <citation type="submission" date="2021-06" db="EMBL/GenBank/DDBJ databases">
        <authorList>
            <person name="Kallberg Y."/>
            <person name="Tangrot J."/>
            <person name="Rosling A."/>
        </authorList>
    </citation>
    <scope>NUCLEOTIDE SEQUENCE [LARGE SCALE GENOMIC DNA]</scope>
    <source>
        <strain evidence="2 3">120-4 pot B 10/14</strain>
    </source>
</reference>
<dbReference type="Proteomes" id="UP000789901">
    <property type="component" value="Unassembled WGS sequence"/>
</dbReference>
<evidence type="ECO:0000313" key="3">
    <source>
        <dbReference type="Proteomes" id="UP000789901"/>
    </source>
</evidence>
<keyword evidence="3" id="KW-1185">Reference proteome</keyword>
<name>A0ABN7V620_GIGMA</name>
<accession>A0ABN7V620</accession>
<proteinExistence type="predicted"/>
<comment type="caution">
    <text evidence="2">The sequence shown here is derived from an EMBL/GenBank/DDBJ whole genome shotgun (WGS) entry which is preliminary data.</text>
</comment>
<dbReference type="EMBL" id="CAJVQB010009995">
    <property type="protein sequence ID" value="CAG8735676.1"/>
    <property type="molecule type" value="Genomic_DNA"/>
</dbReference>
<sequence>MSKLISKIKNLKPPATSANIISEVDEMRKRVTDLTKVEIERIEPKDITCEEHPQCIYTTPGNTGPKETRTEYASATTNSSCNKYVNTNRKTTRNNNRTSGYPMADSRKDTDNPNKHNTTESKKDSMLKKCLNKAKLKLFREICEKLEAHKNPTLRLKKPNPFTFNRIEKGDNSKWIVTKTEV</sequence>
<feature type="region of interest" description="Disordered" evidence="1">
    <location>
        <begin position="81"/>
        <end position="125"/>
    </location>
</feature>
<evidence type="ECO:0000313" key="2">
    <source>
        <dbReference type="EMBL" id="CAG8735676.1"/>
    </source>
</evidence>
<gene>
    <name evidence="2" type="ORF">GMARGA_LOCUS14828</name>
</gene>